<evidence type="ECO:0000256" key="1">
    <source>
        <dbReference type="SAM" id="Phobius"/>
    </source>
</evidence>
<keyword evidence="3" id="KW-1185">Reference proteome</keyword>
<feature type="transmembrane region" description="Helical" evidence="1">
    <location>
        <begin position="119"/>
        <end position="139"/>
    </location>
</feature>
<evidence type="ECO:0000313" key="3">
    <source>
        <dbReference type="Proteomes" id="UP000546126"/>
    </source>
</evidence>
<proteinExistence type="predicted"/>
<dbReference type="EMBL" id="JABWGO010000010">
    <property type="protein sequence ID" value="NUW45029.1"/>
    <property type="molecule type" value="Genomic_DNA"/>
</dbReference>
<name>A0A7Y6IV87_9ACTN</name>
<comment type="caution">
    <text evidence="2">The sequence shown here is derived from an EMBL/GenBank/DDBJ whole genome shotgun (WGS) entry which is preliminary data.</text>
</comment>
<feature type="transmembrane region" description="Helical" evidence="1">
    <location>
        <begin position="35"/>
        <end position="54"/>
    </location>
</feature>
<feature type="transmembrane region" description="Helical" evidence="1">
    <location>
        <begin position="144"/>
        <end position="163"/>
    </location>
</feature>
<evidence type="ECO:0000313" key="2">
    <source>
        <dbReference type="EMBL" id="NUW45029.1"/>
    </source>
</evidence>
<keyword evidence="1" id="KW-0812">Transmembrane</keyword>
<feature type="transmembrane region" description="Helical" evidence="1">
    <location>
        <begin position="169"/>
        <end position="191"/>
    </location>
</feature>
<gene>
    <name evidence="2" type="ORF">HT134_33630</name>
</gene>
<organism evidence="2 3">
    <name type="scientific">Nonomuraea rhodomycinica</name>
    <dbReference type="NCBI Taxonomy" id="1712872"/>
    <lineage>
        <taxon>Bacteria</taxon>
        <taxon>Bacillati</taxon>
        <taxon>Actinomycetota</taxon>
        <taxon>Actinomycetes</taxon>
        <taxon>Streptosporangiales</taxon>
        <taxon>Streptosporangiaceae</taxon>
        <taxon>Nonomuraea</taxon>
    </lineage>
</organism>
<keyword evidence="1" id="KW-1133">Transmembrane helix</keyword>
<sequence>MSVMQRMNGLLVGAVFGAVFVVVNARSPLNTGAADVLRVAACLGAAAVVAMWFATVRKERSAAEAGGERPAAEAGGKRPAAEARKGMFGRGYLIIVAAEVLLLFGGLRVLALLDRPEQGNVAWVAFVVGVHFVALAPVWKDWSIAVPGAVLTVLGVAGLVLASTPAVSWVPLLSGMLSGVVLVAGSVTFGWRSLVGAS</sequence>
<feature type="transmembrane region" description="Helical" evidence="1">
    <location>
        <begin position="92"/>
        <end position="113"/>
    </location>
</feature>
<protein>
    <submittedName>
        <fullName evidence="2">Uncharacterized protein</fullName>
    </submittedName>
</protein>
<reference evidence="2 3" key="1">
    <citation type="submission" date="2020-06" db="EMBL/GenBank/DDBJ databases">
        <authorList>
            <person name="Chanama M."/>
        </authorList>
    </citation>
    <scope>NUCLEOTIDE SEQUENCE [LARGE SCALE GENOMIC DNA]</scope>
    <source>
        <strain evidence="2 3">TBRC6557</strain>
    </source>
</reference>
<dbReference type="AlphaFoldDB" id="A0A7Y6IV87"/>
<accession>A0A7Y6IV87</accession>
<dbReference type="Proteomes" id="UP000546126">
    <property type="component" value="Unassembled WGS sequence"/>
</dbReference>
<keyword evidence="1" id="KW-0472">Membrane</keyword>